<evidence type="ECO:0000256" key="1">
    <source>
        <dbReference type="ARBA" id="ARBA00004651"/>
    </source>
</evidence>
<dbReference type="EMBL" id="MVFC01000015">
    <property type="protein sequence ID" value="OON77396.1"/>
    <property type="molecule type" value="Genomic_DNA"/>
</dbReference>
<keyword evidence="11" id="KW-1185">Reference proteome</keyword>
<evidence type="ECO:0000256" key="7">
    <source>
        <dbReference type="ARBA" id="ARBA00023251"/>
    </source>
</evidence>
<evidence type="ECO:0000256" key="8">
    <source>
        <dbReference type="SAM" id="Phobius"/>
    </source>
</evidence>
<evidence type="ECO:0000313" key="10">
    <source>
        <dbReference type="EMBL" id="OON77396.1"/>
    </source>
</evidence>
<feature type="transmembrane region" description="Helical" evidence="8">
    <location>
        <begin position="127"/>
        <end position="152"/>
    </location>
</feature>
<feature type="transmembrane region" description="Helical" evidence="8">
    <location>
        <begin position="213"/>
        <end position="236"/>
    </location>
</feature>
<feature type="transmembrane region" description="Helical" evidence="8">
    <location>
        <begin position="436"/>
        <end position="455"/>
    </location>
</feature>
<accession>A0A1V4A6F5</accession>
<feature type="transmembrane region" description="Helical" evidence="8">
    <location>
        <begin position="257"/>
        <end position="280"/>
    </location>
</feature>
<dbReference type="GO" id="GO:0046677">
    <property type="term" value="P:response to antibiotic"/>
    <property type="evidence" value="ECO:0007669"/>
    <property type="project" value="UniProtKB-KW"/>
</dbReference>
<evidence type="ECO:0000256" key="4">
    <source>
        <dbReference type="ARBA" id="ARBA00022692"/>
    </source>
</evidence>
<dbReference type="Pfam" id="PF07690">
    <property type="entry name" value="MFS_1"/>
    <property type="match status" value="1"/>
</dbReference>
<dbReference type="STRING" id="83656.B1H18_18745"/>
<keyword evidence="4 8" id="KW-0812">Transmembrane</keyword>
<gene>
    <name evidence="10" type="ORF">B1H18_18745</name>
</gene>
<dbReference type="PROSITE" id="PS50850">
    <property type="entry name" value="MFS"/>
    <property type="match status" value="1"/>
</dbReference>
<dbReference type="InterPro" id="IPR004638">
    <property type="entry name" value="EmrB-like"/>
</dbReference>
<feature type="transmembrane region" description="Helical" evidence="8">
    <location>
        <begin position="189"/>
        <end position="207"/>
    </location>
</feature>
<feature type="transmembrane region" description="Helical" evidence="8">
    <location>
        <begin position="321"/>
        <end position="339"/>
    </location>
</feature>
<dbReference type="PANTHER" id="PTHR42718:SF46">
    <property type="entry name" value="BLR6921 PROTEIN"/>
    <property type="match status" value="1"/>
</dbReference>
<dbReference type="Gene3D" id="1.20.1250.20">
    <property type="entry name" value="MFS general substrate transporter like domains"/>
    <property type="match status" value="1"/>
</dbReference>
<dbReference type="GO" id="GO:0005886">
    <property type="term" value="C:plasma membrane"/>
    <property type="evidence" value="ECO:0007669"/>
    <property type="project" value="UniProtKB-SubCell"/>
</dbReference>
<feature type="transmembrane region" description="Helical" evidence="8">
    <location>
        <begin position="41"/>
        <end position="59"/>
    </location>
</feature>
<dbReference type="Proteomes" id="UP000190539">
    <property type="component" value="Unassembled WGS sequence"/>
</dbReference>
<dbReference type="InterPro" id="IPR036259">
    <property type="entry name" value="MFS_trans_sf"/>
</dbReference>
<dbReference type="Gene3D" id="1.20.1720.10">
    <property type="entry name" value="Multidrug resistance protein D"/>
    <property type="match status" value="1"/>
</dbReference>
<dbReference type="GO" id="GO:0022857">
    <property type="term" value="F:transmembrane transporter activity"/>
    <property type="evidence" value="ECO:0007669"/>
    <property type="project" value="InterPro"/>
</dbReference>
<comment type="caution">
    <text evidence="10">The sequence shown here is derived from an EMBL/GenBank/DDBJ whole genome shotgun (WGS) entry which is preliminary data.</text>
</comment>
<evidence type="ECO:0000256" key="2">
    <source>
        <dbReference type="ARBA" id="ARBA00022448"/>
    </source>
</evidence>
<feature type="transmembrane region" description="Helical" evidence="8">
    <location>
        <begin position="96"/>
        <end position="115"/>
    </location>
</feature>
<organism evidence="10 11">
    <name type="scientific">Streptomyces tsukubensis</name>
    <dbReference type="NCBI Taxonomy" id="83656"/>
    <lineage>
        <taxon>Bacteria</taxon>
        <taxon>Bacillati</taxon>
        <taxon>Actinomycetota</taxon>
        <taxon>Actinomycetes</taxon>
        <taxon>Kitasatosporales</taxon>
        <taxon>Streptomycetaceae</taxon>
        <taxon>Streptomyces</taxon>
    </lineage>
</organism>
<name>A0A1V4A6F5_9ACTN</name>
<keyword evidence="6 8" id="KW-0472">Membrane</keyword>
<protein>
    <submittedName>
        <fullName evidence="10">MFS transporter</fullName>
    </submittedName>
</protein>
<dbReference type="InterPro" id="IPR011701">
    <property type="entry name" value="MFS"/>
</dbReference>
<feature type="transmembrane region" description="Helical" evidence="8">
    <location>
        <begin position="394"/>
        <end position="416"/>
    </location>
</feature>
<evidence type="ECO:0000313" key="11">
    <source>
        <dbReference type="Proteomes" id="UP000190539"/>
    </source>
</evidence>
<dbReference type="PANTHER" id="PTHR42718">
    <property type="entry name" value="MAJOR FACILITATOR SUPERFAMILY MULTIDRUG TRANSPORTER MFSC"/>
    <property type="match status" value="1"/>
</dbReference>
<proteinExistence type="predicted"/>
<evidence type="ECO:0000256" key="6">
    <source>
        <dbReference type="ARBA" id="ARBA00023136"/>
    </source>
</evidence>
<dbReference type="SUPFAM" id="SSF103473">
    <property type="entry name" value="MFS general substrate transporter"/>
    <property type="match status" value="1"/>
</dbReference>
<keyword evidence="7" id="KW-0046">Antibiotic resistance</keyword>
<dbReference type="CDD" id="cd17321">
    <property type="entry name" value="MFS_MMR_MDR_like"/>
    <property type="match status" value="1"/>
</dbReference>
<dbReference type="AlphaFoldDB" id="A0A1V4A6F5"/>
<feature type="transmembrane region" description="Helical" evidence="8">
    <location>
        <begin position="158"/>
        <end position="177"/>
    </location>
</feature>
<dbReference type="InterPro" id="IPR005829">
    <property type="entry name" value="Sugar_transporter_CS"/>
</dbReference>
<feature type="domain" description="Major facilitator superfamily (MFS) profile" evidence="9">
    <location>
        <begin position="1"/>
        <end position="459"/>
    </location>
</feature>
<feature type="transmembrane region" description="Helical" evidence="8">
    <location>
        <begin position="66"/>
        <end position="84"/>
    </location>
</feature>
<evidence type="ECO:0000256" key="5">
    <source>
        <dbReference type="ARBA" id="ARBA00022989"/>
    </source>
</evidence>
<sequence>MLVVIGIAQLMVVLDATIVNIALPSAQRALGFNDANRQWVVTAYALAFGSLLLLGGRIADIVGRKVVFLAGLAGFAAASAVGGASQSFTMLVVSRAAQGLFGALLAPAALSLLTTTFTDARERAKAFGIYGAIAGAGGAVGLLLGGVLTEYLDWRWCLYVNLIFAVGALLGGAKLLHGGAPKDRPQLDIPGTLLVSAGLFCIVYGFSDAETHSWGSVLTWGFLVVGVVLVALFGWWERRAVHPLLPLRVVLNRNRGASYLAMFISGAGMFGVFLFLTYYLQGILGYSPVKTGLAFLPMVAVMIVVSVVTTNALLPKLGPKPIVPVGMGLAAAGMAWFTALDVTSGYPAHVLPPLLVTGLGLGLVFAPAMNVATSGVEPYDAGVASAMVNTCQQVGGSIGTALLNTLATSAASSYLVGRKPTRRVLAESQMHSYTTAFMWSAAFFALGLVITVFLYRKGVPRGIGEAPAAAGA</sequence>
<keyword evidence="2" id="KW-0813">Transport</keyword>
<keyword evidence="5 8" id="KW-1133">Transmembrane helix</keyword>
<feature type="transmembrane region" description="Helical" evidence="8">
    <location>
        <begin position="292"/>
        <end position="314"/>
    </location>
</feature>
<dbReference type="PRINTS" id="PR01036">
    <property type="entry name" value="TCRTETB"/>
</dbReference>
<comment type="subcellular location">
    <subcellularLocation>
        <location evidence="1">Cell membrane</location>
        <topology evidence="1">Multi-pass membrane protein</topology>
    </subcellularLocation>
</comment>
<reference evidence="10 11" key="1">
    <citation type="submission" date="2017-02" db="EMBL/GenBank/DDBJ databases">
        <title>Draft Genome Sequence of Streptomyces tsukubaensis F601, a Producer of the immunosuppressant tacrolimus FK506.</title>
        <authorList>
            <person name="Zong G."/>
            <person name="Zhong C."/>
            <person name="Fu J."/>
            <person name="Qin R."/>
            <person name="Cao G."/>
        </authorList>
    </citation>
    <scope>NUCLEOTIDE SEQUENCE [LARGE SCALE GENOMIC DNA]</scope>
    <source>
        <strain evidence="10 11">F601</strain>
    </source>
</reference>
<evidence type="ECO:0000259" key="9">
    <source>
        <dbReference type="PROSITE" id="PS50850"/>
    </source>
</evidence>
<dbReference type="PROSITE" id="PS00216">
    <property type="entry name" value="SUGAR_TRANSPORT_1"/>
    <property type="match status" value="1"/>
</dbReference>
<dbReference type="InterPro" id="IPR020846">
    <property type="entry name" value="MFS_dom"/>
</dbReference>
<feature type="transmembrane region" description="Helical" evidence="8">
    <location>
        <begin position="351"/>
        <end position="373"/>
    </location>
</feature>
<evidence type="ECO:0000256" key="3">
    <source>
        <dbReference type="ARBA" id="ARBA00022475"/>
    </source>
</evidence>
<keyword evidence="3" id="KW-1003">Cell membrane</keyword>
<dbReference type="NCBIfam" id="TIGR00711">
    <property type="entry name" value="efflux_EmrB"/>
    <property type="match status" value="1"/>
</dbReference>